<evidence type="ECO:0000313" key="1">
    <source>
        <dbReference type="EMBL" id="VAW56245.1"/>
    </source>
</evidence>
<gene>
    <name evidence="1" type="ORF">MNBD_GAMMA07-2773</name>
</gene>
<accession>A0A3B0WK63</accession>
<name>A0A3B0WK63_9ZZZZ</name>
<organism evidence="1">
    <name type="scientific">hydrothermal vent metagenome</name>
    <dbReference type="NCBI Taxonomy" id="652676"/>
    <lineage>
        <taxon>unclassified sequences</taxon>
        <taxon>metagenomes</taxon>
        <taxon>ecological metagenomes</taxon>
    </lineage>
</organism>
<protein>
    <submittedName>
        <fullName evidence="1">Uncharacterized protein</fullName>
    </submittedName>
</protein>
<reference evidence="1" key="1">
    <citation type="submission" date="2018-06" db="EMBL/GenBank/DDBJ databases">
        <authorList>
            <person name="Zhirakovskaya E."/>
        </authorList>
    </citation>
    <scope>NUCLEOTIDE SEQUENCE</scope>
</reference>
<dbReference type="AlphaFoldDB" id="A0A3B0WK63"/>
<sequence>MGALQYQHYSYFHNITTDKEATGRLSQINYNPYSIIFDQSHL</sequence>
<dbReference type="EMBL" id="UOFF01000202">
    <property type="protein sequence ID" value="VAW56245.1"/>
    <property type="molecule type" value="Genomic_DNA"/>
</dbReference>
<proteinExistence type="predicted"/>